<evidence type="ECO:0000313" key="2">
    <source>
        <dbReference type="EMBL" id="GLK11890.1"/>
    </source>
</evidence>
<dbReference type="InterPro" id="IPR007278">
    <property type="entry name" value="DUF397"/>
</dbReference>
<keyword evidence="3" id="KW-1185">Reference proteome</keyword>
<dbReference type="Proteomes" id="UP001143474">
    <property type="component" value="Unassembled WGS sequence"/>
</dbReference>
<dbReference type="Pfam" id="PF04149">
    <property type="entry name" value="DUF397"/>
    <property type="match status" value="1"/>
</dbReference>
<dbReference type="EMBL" id="BSEV01000013">
    <property type="protein sequence ID" value="GLK11890.1"/>
    <property type="molecule type" value="Genomic_DNA"/>
</dbReference>
<reference evidence="2" key="1">
    <citation type="journal article" date="2014" name="Int. J. Syst. Evol. Microbiol.">
        <title>Complete genome sequence of Corynebacterium casei LMG S-19264T (=DSM 44701T), isolated from a smear-ripened cheese.</title>
        <authorList>
            <consortium name="US DOE Joint Genome Institute (JGI-PGF)"/>
            <person name="Walter F."/>
            <person name="Albersmeier A."/>
            <person name="Kalinowski J."/>
            <person name="Ruckert C."/>
        </authorList>
    </citation>
    <scope>NUCLEOTIDE SEQUENCE</scope>
    <source>
        <strain evidence="2">VKM Ac-2007</strain>
    </source>
</reference>
<feature type="domain" description="DUF397" evidence="1">
    <location>
        <begin position="13"/>
        <end position="67"/>
    </location>
</feature>
<evidence type="ECO:0000259" key="1">
    <source>
        <dbReference type="Pfam" id="PF04149"/>
    </source>
</evidence>
<dbReference type="RefSeq" id="WP_271220241.1">
    <property type="nucleotide sequence ID" value="NZ_BAAAVD010000084.1"/>
</dbReference>
<evidence type="ECO:0000313" key="3">
    <source>
        <dbReference type="Proteomes" id="UP001143474"/>
    </source>
</evidence>
<comment type="caution">
    <text evidence="2">The sequence shown here is derived from an EMBL/GenBank/DDBJ whole genome shotgun (WGS) entry which is preliminary data.</text>
</comment>
<dbReference type="AlphaFoldDB" id="A0A9W6MFB2"/>
<gene>
    <name evidence="2" type="ORF">GCM10017600_52980</name>
</gene>
<accession>A0A9W6MFB2</accession>
<sequence>MEKDDLSRELTAATWVKSSLSGANEGNCVEVARLAQGRVGVRDSKDHNGPALVFAPGKWAAFVDGVKGGHFG</sequence>
<protein>
    <recommendedName>
        <fullName evidence="1">DUF397 domain-containing protein</fullName>
    </recommendedName>
</protein>
<organism evidence="2 3">
    <name type="scientific">Streptosporangium carneum</name>
    <dbReference type="NCBI Taxonomy" id="47481"/>
    <lineage>
        <taxon>Bacteria</taxon>
        <taxon>Bacillati</taxon>
        <taxon>Actinomycetota</taxon>
        <taxon>Actinomycetes</taxon>
        <taxon>Streptosporangiales</taxon>
        <taxon>Streptosporangiaceae</taxon>
        <taxon>Streptosporangium</taxon>
    </lineage>
</organism>
<name>A0A9W6MFB2_9ACTN</name>
<proteinExistence type="predicted"/>
<reference evidence="2" key="2">
    <citation type="submission" date="2023-01" db="EMBL/GenBank/DDBJ databases">
        <authorList>
            <person name="Sun Q."/>
            <person name="Evtushenko L."/>
        </authorList>
    </citation>
    <scope>NUCLEOTIDE SEQUENCE</scope>
    <source>
        <strain evidence="2">VKM Ac-2007</strain>
    </source>
</reference>